<organism evidence="6 7">
    <name type="scientific">Drosophila busckii</name>
    <name type="common">Fruit fly</name>
    <dbReference type="NCBI Taxonomy" id="30019"/>
    <lineage>
        <taxon>Eukaryota</taxon>
        <taxon>Metazoa</taxon>
        <taxon>Ecdysozoa</taxon>
        <taxon>Arthropoda</taxon>
        <taxon>Hexapoda</taxon>
        <taxon>Insecta</taxon>
        <taxon>Pterygota</taxon>
        <taxon>Neoptera</taxon>
        <taxon>Endopterygota</taxon>
        <taxon>Diptera</taxon>
        <taxon>Brachycera</taxon>
        <taxon>Muscomorpha</taxon>
        <taxon>Ephydroidea</taxon>
        <taxon>Drosophilidae</taxon>
        <taxon>Drosophila</taxon>
    </lineage>
</organism>
<dbReference type="InterPro" id="IPR014044">
    <property type="entry name" value="CAP_dom"/>
</dbReference>
<dbReference type="FunFam" id="3.40.33.10:FF:000002">
    <property type="entry name" value="Golgi-associated plant pathogenesis-related protein 1"/>
    <property type="match status" value="1"/>
</dbReference>
<accession>A0A0M4F3G5</accession>
<dbReference type="PANTHER" id="PTHR10334">
    <property type="entry name" value="CYSTEINE-RICH SECRETORY PROTEIN-RELATED"/>
    <property type="match status" value="1"/>
</dbReference>
<dbReference type="GO" id="GO:0005576">
    <property type="term" value="C:extracellular region"/>
    <property type="evidence" value="ECO:0007669"/>
    <property type="project" value="UniProtKB-SubCell"/>
</dbReference>
<evidence type="ECO:0000256" key="4">
    <source>
        <dbReference type="SAM" id="SignalP"/>
    </source>
</evidence>
<keyword evidence="4" id="KW-0732">Signal</keyword>
<dbReference type="OMA" id="NPGHYEQ"/>
<dbReference type="InterPro" id="IPR018244">
    <property type="entry name" value="Allrgn_V5/Tpx1_CS"/>
</dbReference>
<dbReference type="AlphaFoldDB" id="A0A0M4F3G5"/>
<keyword evidence="2" id="KW-0964">Secreted</keyword>
<feature type="region of interest" description="Disordered" evidence="3">
    <location>
        <begin position="151"/>
        <end position="173"/>
    </location>
</feature>
<evidence type="ECO:0000313" key="7">
    <source>
        <dbReference type="Proteomes" id="UP000494163"/>
    </source>
</evidence>
<dbReference type="OrthoDB" id="337038at2759"/>
<dbReference type="Pfam" id="PF00188">
    <property type="entry name" value="CAP"/>
    <property type="match status" value="1"/>
</dbReference>
<protein>
    <submittedName>
        <fullName evidence="6">CG31482</fullName>
    </submittedName>
</protein>
<evidence type="ECO:0000259" key="5">
    <source>
        <dbReference type="SMART" id="SM00198"/>
    </source>
</evidence>
<evidence type="ECO:0000256" key="3">
    <source>
        <dbReference type="SAM" id="MobiDB-lite"/>
    </source>
</evidence>
<dbReference type="Gene3D" id="3.40.33.10">
    <property type="entry name" value="CAP"/>
    <property type="match status" value="1"/>
</dbReference>
<keyword evidence="7" id="KW-1185">Reference proteome</keyword>
<dbReference type="SUPFAM" id="SSF55797">
    <property type="entry name" value="PR-1-like"/>
    <property type="match status" value="1"/>
</dbReference>
<dbReference type="STRING" id="30019.A0A0M4F3G5"/>
<dbReference type="Proteomes" id="UP000494163">
    <property type="component" value="Chromosome 3R"/>
</dbReference>
<feature type="compositionally biased region" description="Basic and acidic residues" evidence="3">
    <location>
        <begin position="154"/>
        <end position="163"/>
    </location>
</feature>
<name>A0A0M4F3G5_DROBS</name>
<gene>
    <name evidence="6" type="ORF">Dbus_chr3Rg520</name>
</gene>
<reference evidence="6 7" key="1">
    <citation type="submission" date="2015-08" db="EMBL/GenBank/DDBJ databases">
        <title>Ancestral chromatin configuration constrains chromatin evolution on differentiating sex chromosomes in Drosophila.</title>
        <authorList>
            <person name="Zhou Q."/>
            <person name="Bachtrog D."/>
        </authorList>
    </citation>
    <scope>NUCLEOTIDE SEQUENCE [LARGE SCALE GENOMIC DNA]</scope>
    <source>
        <tissue evidence="6">Whole larvae</tissue>
    </source>
</reference>
<dbReference type="InterPro" id="IPR001283">
    <property type="entry name" value="CRISP-related"/>
</dbReference>
<evidence type="ECO:0000313" key="6">
    <source>
        <dbReference type="EMBL" id="ALC45770.1"/>
    </source>
</evidence>
<dbReference type="SMART" id="SM00198">
    <property type="entry name" value="SCP"/>
    <property type="match status" value="1"/>
</dbReference>
<dbReference type="PRINTS" id="PR00837">
    <property type="entry name" value="V5TPXLIKE"/>
</dbReference>
<evidence type="ECO:0000256" key="1">
    <source>
        <dbReference type="ARBA" id="ARBA00004613"/>
    </source>
</evidence>
<dbReference type="InterPro" id="IPR035940">
    <property type="entry name" value="CAP_sf"/>
</dbReference>
<proteinExistence type="predicted"/>
<feature type="domain" description="SCP" evidence="5">
    <location>
        <begin position="25"/>
        <end position="153"/>
    </location>
</feature>
<sequence length="193" mass="21541">MRKQLVVLLLCLTLTSVFDHALAEVSAQGFLDEHNRLRALHDCPNLELDDTLSKGCDEYAKTLAAKNELVHAEGPFGENLCSKTGSALECVQLWYDEIKDYDYVKAEFSLAAGHFTQLVWKASKKLGVGWALTADNKQTYVVARYTPPGNTAGEFKENVPEPKNKKKRKGNGTNLRPTYKYVLLSVIFVMGNL</sequence>
<dbReference type="EMBL" id="CP012526">
    <property type="protein sequence ID" value="ALC45770.1"/>
    <property type="molecule type" value="Genomic_DNA"/>
</dbReference>
<evidence type="ECO:0000256" key="2">
    <source>
        <dbReference type="ARBA" id="ARBA00022525"/>
    </source>
</evidence>
<dbReference type="PROSITE" id="PS01009">
    <property type="entry name" value="CRISP_1"/>
    <property type="match status" value="1"/>
</dbReference>
<dbReference type="InterPro" id="IPR034113">
    <property type="entry name" value="SCP_GAPR1-like"/>
</dbReference>
<dbReference type="CDD" id="cd05382">
    <property type="entry name" value="CAP_GAPR1-like"/>
    <property type="match status" value="1"/>
</dbReference>
<feature type="chain" id="PRO_5005793990" evidence="4">
    <location>
        <begin position="24"/>
        <end position="193"/>
    </location>
</feature>
<comment type="subcellular location">
    <subcellularLocation>
        <location evidence="1">Secreted</location>
    </subcellularLocation>
</comment>
<feature type="signal peptide" evidence="4">
    <location>
        <begin position="1"/>
        <end position="23"/>
    </location>
</feature>